<evidence type="ECO:0000256" key="1">
    <source>
        <dbReference type="SAM" id="Phobius"/>
    </source>
</evidence>
<protein>
    <submittedName>
        <fullName evidence="2">Uncharacterized protein</fullName>
    </submittedName>
</protein>
<organism evidence="2 3">
    <name type="scientific">Allosphingosinicella humi</name>
    <dbReference type="NCBI Taxonomy" id="2068657"/>
    <lineage>
        <taxon>Bacteria</taxon>
        <taxon>Pseudomonadati</taxon>
        <taxon>Pseudomonadota</taxon>
        <taxon>Alphaproteobacteria</taxon>
        <taxon>Sphingomonadales</taxon>
        <taxon>Sphingomonadaceae</taxon>
        <taxon>Allosphingosinicella</taxon>
    </lineage>
</organism>
<dbReference type="EMBL" id="QFFF01000001">
    <property type="protein sequence ID" value="PWG02730.1"/>
    <property type="molecule type" value="Genomic_DNA"/>
</dbReference>
<keyword evidence="3" id="KW-1185">Reference proteome</keyword>
<keyword evidence="1" id="KW-1133">Transmembrane helix</keyword>
<comment type="caution">
    <text evidence="2">The sequence shown here is derived from an EMBL/GenBank/DDBJ whole genome shotgun (WGS) entry which is preliminary data.</text>
</comment>
<gene>
    <name evidence="2" type="ORF">DF286_07535</name>
</gene>
<feature type="transmembrane region" description="Helical" evidence="1">
    <location>
        <begin position="101"/>
        <end position="125"/>
    </location>
</feature>
<feature type="transmembrane region" description="Helical" evidence="1">
    <location>
        <begin position="173"/>
        <end position="195"/>
    </location>
</feature>
<dbReference type="Proteomes" id="UP000245916">
    <property type="component" value="Unassembled WGS sequence"/>
</dbReference>
<keyword evidence="1" id="KW-0472">Membrane</keyword>
<keyword evidence="1" id="KW-0812">Transmembrane</keyword>
<feature type="transmembrane region" description="Helical" evidence="1">
    <location>
        <begin position="65"/>
        <end position="89"/>
    </location>
</feature>
<proteinExistence type="predicted"/>
<feature type="transmembrane region" description="Helical" evidence="1">
    <location>
        <begin position="137"/>
        <end position="161"/>
    </location>
</feature>
<dbReference type="AlphaFoldDB" id="A0A2U2J320"/>
<evidence type="ECO:0000313" key="3">
    <source>
        <dbReference type="Proteomes" id="UP000245916"/>
    </source>
</evidence>
<reference evidence="2 3" key="1">
    <citation type="submission" date="2018-05" db="EMBL/GenBank/DDBJ databases">
        <title>Genome of Sphingosinicella humi QZX222.</title>
        <authorList>
            <person name="Qiao Z."/>
            <person name="Wang G."/>
        </authorList>
    </citation>
    <scope>NUCLEOTIDE SEQUENCE [LARGE SCALE GENOMIC DNA]</scope>
    <source>
        <strain evidence="2 3">QZX222</strain>
    </source>
</reference>
<evidence type="ECO:0000313" key="2">
    <source>
        <dbReference type="EMBL" id="PWG02730.1"/>
    </source>
</evidence>
<feature type="transmembrane region" description="Helical" evidence="1">
    <location>
        <begin position="35"/>
        <end position="53"/>
    </location>
</feature>
<dbReference type="RefSeq" id="WP_109270870.1">
    <property type="nucleotide sequence ID" value="NZ_QFFF01000001.1"/>
</dbReference>
<sequence length="239" mass="25816">MSNGAAETADHADGRGFAAFLSEAVRHLLDSRMRLPAALLLVILTLSNIVILLNVPEGGAVPSYAFLAAAFVRVGGILVLGVAILRILADSERYPWRPDDAFWLYAASLIVTFGIASLITGLIEAPETLSGIIQRNLLLAVVLAPFAPWIVGIAAATPLGWDPARFLRDFRRWLPPLLAWTLLLVTPMGILHAAIDLHLLGGAARWFWPLALFDGALSTLLALLSLGLNAEAYRRVARR</sequence>
<accession>A0A2U2J320</accession>
<name>A0A2U2J320_9SPHN</name>
<feature type="transmembrane region" description="Helical" evidence="1">
    <location>
        <begin position="207"/>
        <end position="230"/>
    </location>
</feature>